<reference evidence="3 4" key="1">
    <citation type="submission" date="2019-06" db="EMBL/GenBank/DDBJ databases">
        <title>Sequencing the genomes of 1000 actinobacteria strains.</title>
        <authorList>
            <person name="Klenk H.-P."/>
        </authorList>
    </citation>
    <scope>NUCLEOTIDE SEQUENCE [LARGE SCALE GENOMIC DNA]</scope>
    <source>
        <strain evidence="3 4">DSM 45511</strain>
    </source>
</reference>
<dbReference type="InterPro" id="IPR036398">
    <property type="entry name" value="CA_dom_sf"/>
</dbReference>
<keyword evidence="1" id="KW-0732">Signal</keyword>
<dbReference type="OrthoDB" id="5327615at2"/>
<dbReference type="SUPFAM" id="SSF51069">
    <property type="entry name" value="Carbonic anhydrase"/>
    <property type="match status" value="1"/>
</dbReference>
<gene>
    <name evidence="3" type="ORF">FB388_0178</name>
</gene>
<dbReference type="InterPro" id="IPR041891">
    <property type="entry name" value="Alpha_CA_prokaryot-like"/>
</dbReference>
<evidence type="ECO:0000313" key="3">
    <source>
        <dbReference type="EMBL" id="TQM42842.1"/>
    </source>
</evidence>
<feature type="chain" id="PRO_5039473884" evidence="1">
    <location>
        <begin position="28"/>
        <end position="246"/>
    </location>
</feature>
<evidence type="ECO:0000259" key="2">
    <source>
        <dbReference type="PROSITE" id="PS51144"/>
    </source>
</evidence>
<dbReference type="InterPro" id="IPR023561">
    <property type="entry name" value="Carbonic_anhydrase_a-class"/>
</dbReference>
<protein>
    <submittedName>
        <fullName evidence="3">Carbonic anhydrase</fullName>
    </submittedName>
</protein>
<evidence type="ECO:0000313" key="4">
    <source>
        <dbReference type="Proteomes" id="UP000319818"/>
    </source>
</evidence>
<dbReference type="Pfam" id="PF00194">
    <property type="entry name" value="Carb_anhydrase"/>
    <property type="match status" value="1"/>
</dbReference>
<dbReference type="GO" id="GO:0006730">
    <property type="term" value="P:one-carbon metabolic process"/>
    <property type="evidence" value="ECO:0007669"/>
    <property type="project" value="TreeGrafter"/>
</dbReference>
<comment type="caution">
    <text evidence="3">The sequence shown here is derived from an EMBL/GenBank/DDBJ whole genome shotgun (WGS) entry which is preliminary data.</text>
</comment>
<organism evidence="3 4">
    <name type="scientific">Pseudonocardia cypriaca</name>
    <dbReference type="NCBI Taxonomy" id="882449"/>
    <lineage>
        <taxon>Bacteria</taxon>
        <taxon>Bacillati</taxon>
        <taxon>Actinomycetota</taxon>
        <taxon>Actinomycetes</taxon>
        <taxon>Pseudonocardiales</taxon>
        <taxon>Pseudonocardiaceae</taxon>
        <taxon>Pseudonocardia</taxon>
    </lineage>
</organism>
<dbReference type="GO" id="GO:0008270">
    <property type="term" value="F:zinc ion binding"/>
    <property type="evidence" value="ECO:0007669"/>
    <property type="project" value="InterPro"/>
</dbReference>
<dbReference type="PANTHER" id="PTHR18952">
    <property type="entry name" value="CARBONIC ANHYDRASE"/>
    <property type="match status" value="1"/>
</dbReference>
<dbReference type="PANTHER" id="PTHR18952:SF208">
    <property type="entry name" value="CARBONIC ANHYDRASE XA-RELATED"/>
    <property type="match status" value="1"/>
</dbReference>
<sequence>MDLSRRTVLLGVPALAATALITPAAAAAEPHQSPIHIRSRDAVTARDLPALEVDYPRQVDLRVHYVRKDEKDPAGCSVRGHEEVVQADVPAGAAGIRLGGTRYELVQFHFHTPAEHQLDWNRFPLEQHWVHRGPNGETLVIGLFLAPGGTGGTVQDAVLGGLPEECGPDRQVTGDLVAALPRDLSTFRYEGSLTTDPYSEPVSWLVLARHGKAAATNAKAYRRLFPEGDAREPQPLNGRVVQYRPQ</sequence>
<dbReference type="GO" id="GO:0004089">
    <property type="term" value="F:carbonate dehydratase activity"/>
    <property type="evidence" value="ECO:0007669"/>
    <property type="project" value="InterPro"/>
</dbReference>
<feature type="signal peptide" evidence="1">
    <location>
        <begin position="1"/>
        <end position="27"/>
    </location>
</feature>
<dbReference type="PROSITE" id="PS51144">
    <property type="entry name" value="ALPHA_CA_2"/>
    <property type="match status" value="1"/>
</dbReference>
<proteinExistence type="predicted"/>
<dbReference type="SMART" id="SM01057">
    <property type="entry name" value="Carb_anhydrase"/>
    <property type="match status" value="1"/>
</dbReference>
<evidence type="ECO:0000256" key="1">
    <source>
        <dbReference type="SAM" id="SignalP"/>
    </source>
</evidence>
<dbReference type="RefSeq" id="WP_142095639.1">
    <property type="nucleotide sequence ID" value="NZ_VFPH01000001.1"/>
</dbReference>
<dbReference type="Gene3D" id="3.10.200.10">
    <property type="entry name" value="Alpha carbonic anhydrase"/>
    <property type="match status" value="1"/>
</dbReference>
<dbReference type="PROSITE" id="PS51318">
    <property type="entry name" value="TAT"/>
    <property type="match status" value="1"/>
</dbReference>
<name>A0A543G9U7_9PSEU</name>
<dbReference type="CDD" id="cd03124">
    <property type="entry name" value="alpha_CA_prokaryotic_like"/>
    <property type="match status" value="1"/>
</dbReference>
<dbReference type="EMBL" id="VFPH01000001">
    <property type="protein sequence ID" value="TQM42842.1"/>
    <property type="molecule type" value="Genomic_DNA"/>
</dbReference>
<dbReference type="InterPro" id="IPR001148">
    <property type="entry name" value="CA_dom"/>
</dbReference>
<dbReference type="Proteomes" id="UP000319818">
    <property type="component" value="Unassembled WGS sequence"/>
</dbReference>
<feature type="domain" description="Alpha-carbonic anhydrase" evidence="2">
    <location>
        <begin position="1"/>
        <end position="246"/>
    </location>
</feature>
<dbReference type="InterPro" id="IPR006311">
    <property type="entry name" value="TAT_signal"/>
</dbReference>
<keyword evidence="4" id="KW-1185">Reference proteome</keyword>
<accession>A0A543G9U7</accession>
<dbReference type="AlphaFoldDB" id="A0A543G9U7"/>